<reference evidence="7" key="1">
    <citation type="journal article" date="2019" name="Int. J. Syst. Evol. Microbiol.">
        <title>The Global Catalogue of Microorganisms (GCM) 10K type strain sequencing project: providing services to taxonomists for standard genome sequencing and annotation.</title>
        <authorList>
            <consortium name="The Broad Institute Genomics Platform"/>
            <consortium name="The Broad Institute Genome Sequencing Center for Infectious Disease"/>
            <person name="Wu L."/>
            <person name="Ma J."/>
        </authorList>
    </citation>
    <scope>NUCLEOTIDE SEQUENCE [LARGE SCALE GENOMIC DNA]</scope>
    <source>
        <strain evidence="7">JCM 4586</strain>
    </source>
</reference>
<evidence type="ECO:0000313" key="7">
    <source>
        <dbReference type="Proteomes" id="UP000659223"/>
    </source>
</evidence>
<keyword evidence="3" id="KW-0238">DNA-binding</keyword>
<comment type="caution">
    <text evidence="6">The sequence shown here is derived from an EMBL/GenBank/DDBJ whole genome shotgun (WGS) entry which is preliminary data.</text>
</comment>
<evidence type="ECO:0000256" key="2">
    <source>
        <dbReference type="ARBA" id="ARBA00023015"/>
    </source>
</evidence>
<dbReference type="EMBL" id="BMUT01000003">
    <property type="protein sequence ID" value="GGX76140.1"/>
    <property type="molecule type" value="Genomic_DNA"/>
</dbReference>
<comment type="similarity">
    <text evidence="1">Belongs to the LysR transcriptional regulatory family.</text>
</comment>
<dbReference type="CDD" id="cd05466">
    <property type="entry name" value="PBP2_LTTR_substrate"/>
    <property type="match status" value="1"/>
</dbReference>
<evidence type="ECO:0000256" key="4">
    <source>
        <dbReference type="ARBA" id="ARBA00023163"/>
    </source>
</evidence>
<organism evidence="6 7">
    <name type="scientific">Streptomyces hiroshimensis</name>
    <dbReference type="NCBI Taxonomy" id="66424"/>
    <lineage>
        <taxon>Bacteria</taxon>
        <taxon>Bacillati</taxon>
        <taxon>Actinomycetota</taxon>
        <taxon>Actinomycetes</taxon>
        <taxon>Kitasatosporales</taxon>
        <taxon>Streptomycetaceae</taxon>
        <taxon>Streptomyces</taxon>
    </lineage>
</organism>
<evidence type="ECO:0000256" key="1">
    <source>
        <dbReference type="ARBA" id="ARBA00009437"/>
    </source>
</evidence>
<feature type="domain" description="LysR substrate-binding" evidence="5">
    <location>
        <begin position="3"/>
        <end position="131"/>
    </location>
</feature>
<protein>
    <recommendedName>
        <fullName evidence="5">LysR substrate-binding domain-containing protein</fullName>
    </recommendedName>
</protein>
<name>A0ABQ2Y8Y3_9ACTN</name>
<evidence type="ECO:0000259" key="5">
    <source>
        <dbReference type="Pfam" id="PF03466"/>
    </source>
</evidence>
<sequence length="164" mass="17591">MVHGELHLAAVLSVALGVVPSVLAAWHRQHPHIDVVLHEYAGLDSFARAMTEATADVAIGPLPENWDGPHHPLGSEEFVVLAPPGDPLAQRKTVRLAELADRRWVQYGSSHGLAGTVEQLCAEAGFTPHAATRHHARLMPEHLAGRLTGHPAGHLDGHLDGQHP</sequence>
<dbReference type="SUPFAM" id="SSF53850">
    <property type="entry name" value="Periplasmic binding protein-like II"/>
    <property type="match status" value="1"/>
</dbReference>
<evidence type="ECO:0000313" key="6">
    <source>
        <dbReference type="EMBL" id="GGX76140.1"/>
    </source>
</evidence>
<accession>A0ABQ2Y8Y3</accession>
<dbReference type="Proteomes" id="UP000659223">
    <property type="component" value="Unassembled WGS sequence"/>
</dbReference>
<gene>
    <name evidence="6" type="ORF">GCM10010324_22170</name>
</gene>
<dbReference type="InterPro" id="IPR005119">
    <property type="entry name" value="LysR_subst-bd"/>
</dbReference>
<evidence type="ECO:0000256" key="3">
    <source>
        <dbReference type="ARBA" id="ARBA00023125"/>
    </source>
</evidence>
<keyword evidence="7" id="KW-1185">Reference proteome</keyword>
<dbReference type="Gene3D" id="3.40.190.10">
    <property type="entry name" value="Periplasmic binding protein-like II"/>
    <property type="match status" value="2"/>
</dbReference>
<dbReference type="PANTHER" id="PTHR30346:SF28">
    <property type="entry name" value="HTH-TYPE TRANSCRIPTIONAL REGULATOR CYNR"/>
    <property type="match status" value="1"/>
</dbReference>
<keyword evidence="4" id="KW-0804">Transcription</keyword>
<keyword evidence="2" id="KW-0805">Transcription regulation</keyword>
<dbReference type="RefSeq" id="WP_229899079.1">
    <property type="nucleotide sequence ID" value="NZ_BMUT01000003.1"/>
</dbReference>
<proteinExistence type="inferred from homology"/>
<dbReference type="Pfam" id="PF03466">
    <property type="entry name" value="LysR_substrate"/>
    <property type="match status" value="1"/>
</dbReference>
<dbReference type="PANTHER" id="PTHR30346">
    <property type="entry name" value="TRANSCRIPTIONAL DUAL REGULATOR HCAR-RELATED"/>
    <property type="match status" value="1"/>
</dbReference>